<dbReference type="EMBL" id="HBEM01030988">
    <property type="protein sequence ID" value="CAD8462136.1"/>
    <property type="molecule type" value="Transcribed_RNA"/>
</dbReference>
<dbReference type="InterPro" id="IPR049625">
    <property type="entry name" value="Glyco_transf_61_cat"/>
</dbReference>
<organism evidence="5">
    <name type="scientific">Amorphochlora amoebiformis</name>
    <dbReference type="NCBI Taxonomy" id="1561963"/>
    <lineage>
        <taxon>Eukaryota</taxon>
        <taxon>Sar</taxon>
        <taxon>Rhizaria</taxon>
        <taxon>Cercozoa</taxon>
        <taxon>Chlorarachniophyceae</taxon>
        <taxon>Amorphochlora</taxon>
    </lineage>
</organism>
<sequence>MGVMGNYWIRSGFLSELPGTVVTAGKLHMGTTRERRYRLDTNDAMIVYEDEIDQTLQLIFKNGTNKEEKRGIRSGSLEYQQWVEQVGIQKAPWIVQQLPDSQEEQEFPIFSSKTPCGIHRVDSASKEINGKKLEISGEGEEGTVLVMEIDSEENFDHLLRQGVCMCVHLFSRIAKESHPESKLTLLVWWAKPLRTLPKDYDEEEDRHSGWTKKLEVESDIEKDKVIRRWKLDLLKSFSDNIVTVEDAFKNSSSLSYKQVYLAPWNGRSAAWLKFALANGPIQMQVGAGSLRLATEVVHINRKPLKMFTGFRDAVFREYSIPLNKKPNSGIVLMQREVYDNPIHNSRKRRLIVDSRTGNRDEITQALISTGLPFHELDFHPQGNMNRLSQQVKLLNSASVLITAHGAGLNNAIWMQQGSVALEITLRTGYCCLPIPNECQWVGAKPCTTPCRPYTMVNIADRLLATGIRWRYLDPEYIDQPTGDSMRATARVHVDSRLLASVALAANKEATS</sequence>
<protein>
    <recommendedName>
        <fullName evidence="4">Glycosyltransferase 61 catalytic domain-containing protein</fullName>
    </recommendedName>
</protein>
<evidence type="ECO:0000259" key="4">
    <source>
        <dbReference type="Pfam" id="PF04577"/>
    </source>
</evidence>
<dbReference type="PANTHER" id="PTHR20961">
    <property type="entry name" value="GLYCOSYLTRANSFERASE"/>
    <property type="match status" value="1"/>
</dbReference>
<name>A0A7S0DQ71_9EUKA</name>
<keyword evidence="2" id="KW-0808">Transferase</keyword>
<dbReference type="Pfam" id="PF04577">
    <property type="entry name" value="Glyco_transf_61"/>
    <property type="match status" value="1"/>
</dbReference>
<gene>
    <name evidence="5" type="ORF">LAMO00422_LOCUS21096</name>
</gene>
<evidence type="ECO:0000313" key="5">
    <source>
        <dbReference type="EMBL" id="CAD8462136.1"/>
    </source>
</evidence>
<dbReference type="GO" id="GO:0016757">
    <property type="term" value="F:glycosyltransferase activity"/>
    <property type="evidence" value="ECO:0007669"/>
    <property type="project" value="UniProtKB-KW"/>
</dbReference>
<reference evidence="5" key="1">
    <citation type="submission" date="2021-01" db="EMBL/GenBank/DDBJ databases">
        <authorList>
            <person name="Corre E."/>
            <person name="Pelletier E."/>
            <person name="Niang G."/>
            <person name="Scheremetjew M."/>
            <person name="Finn R."/>
            <person name="Kale V."/>
            <person name="Holt S."/>
            <person name="Cochrane G."/>
            <person name="Meng A."/>
            <person name="Brown T."/>
            <person name="Cohen L."/>
        </authorList>
    </citation>
    <scope>NUCLEOTIDE SEQUENCE</scope>
    <source>
        <strain evidence="5">CCMP2058</strain>
    </source>
</reference>
<accession>A0A7S0DQ71</accession>
<evidence type="ECO:0000256" key="2">
    <source>
        <dbReference type="ARBA" id="ARBA00022679"/>
    </source>
</evidence>
<evidence type="ECO:0000256" key="3">
    <source>
        <dbReference type="ARBA" id="ARBA00023180"/>
    </source>
</evidence>
<evidence type="ECO:0000256" key="1">
    <source>
        <dbReference type="ARBA" id="ARBA00022676"/>
    </source>
</evidence>
<dbReference type="AlphaFoldDB" id="A0A7S0DQ71"/>
<feature type="domain" description="Glycosyltransferase 61 catalytic" evidence="4">
    <location>
        <begin position="325"/>
        <end position="419"/>
    </location>
</feature>
<dbReference type="InterPro" id="IPR007657">
    <property type="entry name" value="Glycosyltransferase_61"/>
</dbReference>
<proteinExistence type="predicted"/>
<keyword evidence="3" id="KW-0325">Glycoprotein</keyword>
<keyword evidence="1" id="KW-0328">Glycosyltransferase</keyword>